<dbReference type="EMBL" id="CP012040">
    <property type="protein sequence ID" value="AKP52881.1"/>
    <property type="molecule type" value="Genomic_DNA"/>
</dbReference>
<evidence type="ECO:0000313" key="1">
    <source>
        <dbReference type="EMBL" id="AKP52881.1"/>
    </source>
</evidence>
<dbReference type="KEGG" id="camu:CA2015_3498"/>
<dbReference type="AlphaFoldDB" id="A0A0H4PEH9"/>
<protein>
    <submittedName>
        <fullName evidence="1">Uncharacterized protein</fullName>
    </submittedName>
</protein>
<accession>A0A0H4PEH9</accession>
<sequence length="87" mass="9866">MSCQYITYAINHLGLLFIKLSVSVRYSKGKTTFIIGIGYNKIFLLDLFGLYKGMETKKYGSNSLMGQVGPYGKHRLKLAIKPSEKWP</sequence>
<dbReference type="Proteomes" id="UP000036520">
    <property type="component" value="Chromosome"/>
</dbReference>
<name>A0A0H4PEH9_9BACT</name>
<reference evidence="1 2" key="1">
    <citation type="submission" date="2015-07" db="EMBL/GenBank/DDBJ databases">
        <authorList>
            <person name="Kim K.M."/>
        </authorList>
    </citation>
    <scope>NUCLEOTIDE SEQUENCE [LARGE SCALE GENOMIC DNA]</scope>
    <source>
        <strain evidence="1 2">KCTC 12363</strain>
    </source>
</reference>
<keyword evidence="2" id="KW-1185">Reference proteome</keyword>
<gene>
    <name evidence="1" type="ORF">CA2015_3498</name>
</gene>
<organism evidence="1 2">
    <name type="scientific">Cyclobacterium amurskyense</name>
    <dbReference type="NCBI Taxonomy" id="320787"/>
    <lineage>
        <taxon>Bacteria</taxon>
        <taxon>Pseudomonadati</taxon>
        <taxon>Bacteroidota</taxon>
        <taxon>Cytophagia</taxon>
        <taxon>Cytophagales</taxon>
        <taxon>Cyclobacteriaceae</taxon>
        <taxon>Cyclobacterium</taxon>
    </lineage>
</organism>
<evidence type="ECO:0000313" key="2">
    <source>
        <dbReference type="Proteomes" id="UP000036520"/>
    </source>
</evidence>
<proteinExistence type="predicted"/>